<sequence>MWNRVLLSASRTLLCMTETSFLPMMTMRSSDCCFLEVSQKYHSPGGRWRQASREMLQSQGERTDAVCQGFSGTWAQGHPVKGACQACLVDQLA</sequence>
<reference evidence="2 3" key="1">
    <citation type="journal article" date="2021" name="Elife">
        <title>Chloroplast acquisition without the gene transfer in kleptoplastic sea slugs, Plakobranchus ocellatus.</title>
        <authorList>
            <person name="Maeda T."/>
            <person name="Takahashi S."/>
            <person name="Yoshida T."/>
            <person name="Shimamura S."/>
            <person name="Takaki Y."/>
            <person name="Nagai Y."/>
            <person name="Toyoda A."/>
            <person name="Suzuki Y."/>
            <person name="Arimoto A."/>
            <person name="Ishii H."/>
            <person name="Satoh N."/>
            <person name="Nishiyama T."/>
            <person name="Hasebe M."/>
            <person name="Maruyama T."/>
            <person name="Minagawa J."/>
            <person name="Obokata J."/>
            <person name="Shigenobu S."/>
        </authorList>
    </citation>
    <scope>NUCLEOTIDE SEQUENCE [LARGE SCALE GENOMIC DNA]</scope>
</reference>
<name>A0AAV3ZGK5_9GAST</name>
<feature type="chain" id="PRO_5043416469" description="Secreted protein" evidence="1">
    <location>
        <begin position="18"/>
        <end position="93"/>
    </location>
</feature>
<feature type="signal peptide" evidence="1">
    <location>
        <begin position="1"/>
        <end position="17"/>
    </location>
</feature>
<accession>A0AAV3ZGK5</accession>
<gene>
    <name evidence="2" type="ORF">PoB_002017200</name>
</gene>
<evidence type="ECO:0000256" key="1">
    <source>
        <dbReference type="SAM" id="SignalP"/>
    </source>
</evidence>
<dbReference type="AlphaFoldDB" id="A0AAV3ZGK5"/>
<evidence type="ECO:0000313" key="2">
    <source>
        <dbReference type="EMBL" id="GFN93666.1"/>
    </source>
</evidence>
<comment type="caution">
    <text evidence="2">The sequence shown here is derived from an EMBL/GenBank/DDBJ whole genome shotgun (WGS) entry which is preliminary data.</text>
</comment>
<dbReference type="EMBL" id="BLXT01002363">
    <property type="protein sequence ID" value="GFN93666.1"/>
    <property type="molecule type" value="Genomic_DNA"/>
</dbReference>
<evidence type="ECO:0000313" key="3">
    <source>
        <dbReference type="Proteomes" id="UP000735302"/>
    </source>
</evidence>
<dbReference type="Proteomes" id="UP000735302">
    <property type="component" value="Unassembled WGS sequence"/>
</dbReference>
<protein>
    <recommendedName>
        <fullName evidence="4">Secreted protein</fullName>
    </recommendedName>
</protein>
<keyword evidence="1" id="KW-0732">Signal</keyword>
<proteinExistence type="predicted"/>
<evidence type="ECO:0008006" key="4">
    <source>
        <dbReference type="Google" id="ProtNLM"/>
    </source>
</evidence>
<keyword evidence="3" id="KW-1185">Reference proteome</keyword>
<organism evidence="2 3">
    <name type="scientific">Plakobranchus ocellatus</name>
    <dbReference type="NCBI Taxonomy" id="259542"/>
    <lineage>
        <taxon>Eukaryota</taxon>
        <taxon>Metazoa</taxon>
        <taxon>Spiralia</taxon>
        <taxon>Lophotrochozoa</taxon>
        <taxon>Mollusca</taxon>
        <taxon>Gastropoda</taxon>
        <taxon>Heterobranchia</taxon>
        <taxon>Euthyneura</taxon>
        <taxon>Panpulmonata</taxon>
        <taxon>Sacoglossa</taxon>
        <taxon>Placobranchoidea</taxon>
        <taxon>Plakobranchidae</taxon>
        <taxon>Plakobranchus</taxon>
    </lineage>
</organism>